<name>A0A422MVK6_9TRYP</name>
<accession>A0A422MVK6</accession>
<dbReference type="OrthoDB" id="266882at2759"/>
<dbReference type="EMBL" id="MKKU01001161">
    <property type="protein sequence ID" value="RNE97219.1"/>
    <property type="molecule type" value="Genomic_DNA"/>
</dbReference>
<protein>
    <submittedName>
        <fullName evidence="1">Uncharacterized protein</fullName>
    </submittedName>
</protein>
<dbReference type="GeneID" id="40323125"/>
<keyword evidence="2" id="KW-1185">Reference proteome</keyword>
<comment type="caution">
    <text evidence="1">The sequence shown here is derived from an EMBL/GenBank/DDBJ whole genome shotgun (WGS) entry which is preliminary data.</text>
</comment>
<reference evidence="1 2" key="1">
    <citation type="journal article" date="2018" name="BMC Genomics">
        <title>Genomic comparison of Trypanosoma conorhini and Trypanosoma rangeli to Trypanosoma cruzi strains of high and low virulence.</title>
        <authorList>
            <person name="Bradwell K.R."/>
            <person name="Koparde V.N."/>
            <person name="Matveyev A.V."/>
            <person name="Serrano M.G."/>
            <person name="Alves J.M."/>
            <person name="Parikh H."/>
            <person name="Huang B."/>
            <person name="Lee V."/>
            <person name="Espinosa-Alvarez O."/>
            <person name="Ortiz P.A."/>
            <person name="Costa-Martins A.G."/>
            <person name="Teixeira M.M."/>
            <person name="Buck G.A."/>
        </authorList>
    </citation>
    <scope>NUCLEOTIDE SEQUENCE [LARGE SCALE GENOMIC DNA]</scope>
    <source>
        <strain evidence="1 2">025E</strain>
    </source>
</reference>
<dbReference type="RefSeq" id="XP_029223550.1">
    <property type="nucleotide sequence ID" value="XM_029376331.1"/>
</dbReference>
<sequence>MDSPRCHSSNSVAIAAHFDPIIRLRVYRRRDITALAPDTAEAFDLSHEFVLLRPVPEAYLERVSTSPELRSCLAEHEEYYSVKKLQPTDFLSSPLRLENVFVAASLSLWRDTRHTNDLVEAARDRFLHGVGKKRQAKKSKLPVRLFLRFLNELLVDVVVLSSDRKSVLVSRASTAHRPSTATVANLGRPSCPSFRTLVALEFSPREGCWSPLQLPVRLQTRQPTVELPKTPDSQKSSVASNLLRTRVSTATYGELAQSCNLETMMLDRTVYNPQRVPARLGAEVQTVEGGKDGTSPPPNSPFAGMRYPNIRQLDLQLIEVLRRGLHPALRLNRIRFFLPSHLQSLRLLSAWCYSFTLELP</sequence>
<dbReference type="Proteomes" id="UP000284403">
    <property type="component" value="Unassembled WGS sequence"/>
</dbReference>
<evidence type="ECO:0000313" key="2">
    <source>
        <dbReference type="Proteomes" id="UP000284403"/>
    </source>
</evidence>
<dbReference type="AlphaFoldDB" id="A0A422MVK6"/>
<evidence type="ECO:0000313" key="1">
    <source>
        <dbReference type="EMBL" id="RNE97219.1"/>
    </source>
</evidence>
<organism evidence="1 2">
    <name type="scientific">Trypanosoma conorhini</name>
    <dbReference type="NCBI Taxonomy" id="83891"/>
    <lineage>
        <taxon>Eukaryota</taxon>
        <taxon>Discoba</taxon>
        <taxon>Euglenozoa</taxon>
        <taxon>Kinetoplastea</taxon>
        <taxon>Metakinetoplastina</taxon>
        <taxon>Trypanosomatida</taxon>
        <taxon>Trypanosomatidae</taxon>
        <taxon>Trypanosoma</taxon>
    </lineage>
</organism>
<proteinExistence type="predicted"/>
<gene>
    <name evidence="1" type="ORF">Tco025E_09514</name>
</gene>